<dbReference type="CDD" id="cd00090">
    <property type="entry name" value="HTH_ARSR"/>
    <property type="match status" value="1"/>
</dbReference>
<dbReference type="InterPro" id="IPR036388">
    <property type="entry name" value="WH-like_DNA-bd_sf"/>
</dbReference>
<sequence length="128" mass="15019">MKELQSEYQCAINLVIDLIGGKWKVLLLWHLNEGDKRFNELRRTIPEITKKMLTQQLRELEGHGLVKRTVFEEVPPRVVYSTTDFGHRLQPVLYGMCQWGDDYAEKEGIQMNSCWTGRDFMKNKSDLS</sequence>
<evidence type="ECO:0000313" key="6">
    <source>
        <dbReference type="Proteomes" id="UP000321886"/>
    </source>
</evidence>
<dbReference type="SUPFAM" id="SSF46785">
    <property type="entry name" value="Winged helix' DNA-binding domain"/>
    <property type="match status" value="1"/>
</dbReference>
<evidence type="ECO:0000313" key="5">
    <source>
        <dbReference type="EMBL" id="GEN54338.1"/>
    </source>
</evidence>
<keyword evidence="6" id="KW-1185">Reference proteome</keyword>
<dbReference type="RefSeq" id="WP_146816793.1">
    <property type="nucleotide sequence ID" value="NZ_BJYD01000023.1"/>
</dbReference>
<protein>
    <submittedName>
        <fullName evidence="5">Transcriptional regulator</fullName>
    </submittedName>
</protein>
<organism evidence="5 6">
    <name type="scientific">Halobacillus faecis</name>
    <dbReference type="NCBI Taxonomy" id="360184"/>
    <lineage>
        <taxon>Bacteria</taxon>
        <taxon>Bacillati</taxon>
        <taxon>Bacillota</taxon>
        <taxon>Bacilli</taxon>
        <taxon>Bacillales</taxon>
        <taxon>Bacillaceae</taxon>
        <taxon>Halobacillus</taxon>
    </lineage>
</organism>
<feature type="domain" description="HTH hxlR-type" evidence="4">
    <location>
        <begin position="10"/>
        <end position="108"/>
    </location>
</feature>
<dbReference type="InterPro" id="IPR036390">
    <property type="entry name" value="WH_DNA-bd_sf"/>
</dbReference>
<accession>A0A511WVM8</accession>
<dbReference type="Proteomes" id="UP000321886">
    <property type="component" value="Unassembled WGS sequence"/>
</dbReference>
<dbReference type="InterPro" id="IPR011991">
    <property type="entry name" value="ArsR-like_HTH"/>
</dbReference>
<dbReference type="InterPro" id="IPR002577">
    <property type="entry name" value="HTH_HxlR"/>
</dbReference>
<dbReference type="OrthoDB" id="9791143at2"/>
<dbReference type="PANTHER" id="PTHR33204">
    <property type="entry name" value="TRANSCRIPTIONAL REGULATOR, MARR FAMILY"/>
    <property type="match status" value="1"/>
</dbReference>
<dbReference type="Pfam" id="PF01638">
    <property type="entry name" value="HxlR"/>
    <property type="match status" value="1"/>
</dbReference>
<proteinExistence type="predicted"/>
<evidence type="ECO:0000256" key="2">
    <source>
        <dbReference type="ARBA" id="ARBA00023125"/>
    </source>
</evidence>
<evidence type="ECO:0000259" key="4">
    <source>
        <dbReference type="PROSITE" id="PS51118"/>
    </source>
</evidence>
<dbReference type="EMBL" id="BJYD01000023">
    <property type="protein sequence ID" value="GEN54338.1"/>
    <property type="molecule type" value="Genomic_DNA"/>
</dbReference>
<keyword evidence="2" id="KW-0238">DNA-binding</keyword>
<dbReference type="PANTHER" id="PTHR33204:SF29">
    <property type="entry name" value="TRANSCRIPTIONAL REGULATOR"/>
    <property type="match status" value="1"/>
</dbReference>
<evidence type="ECO:0000256" key="3">
    <source>
        <dbReference type="ARBA" id="ARBA00023163"/>
    </source>
</evidence>
<reference evidence="5 6" key="1">
    <citation type="submission" date="2019-07" db="EMBL/GenBank/DDBJ databases">
        <title>Whole genome shotgun sequence of Halobacillus faecis NBRC 103569.</title>
        <authorList>
            <person name="Hosoyama A."/>
            <person name="Uohara A."/>
            <person name="Ohji S."/>
            <person name="Ichikawa N."/>
        </authorList>
    </citation>
    <scope>NUCLEOTIDE SEQUENCE [LARGE SCALE GENOMIC DNA]</scope>
    <source>
        <strain evidence="5 6">NBRC 103569</strain>
    </source>
</reference>
<name>A0A511WVM8_9BACI</name>
<evidence type="ECO:0000256" key="1">
    <source>
        <dbReference type="ARBA" id="ARBA00023015"/>
    </source>
</evidence>
<gene>
    <name evidence="5" type="ORF">HFA01_26000</name>
</gene>
<keyword evidence="3" id="KW-0804">Transcription</keyword>
<dbReference type="AlphaFoldDB" id="A0A511WVM8"/>
<dbReference type="Gene3D" id="1.10.10.10">
    <property type="entry name" value="Winged helix-like DNA-binding domain superfamily/Winged helix DNA-binding domain"/>
    <property type="match status" value="1"/>
</dbReference>
<keyword evidence="1" id="KW-0805">Transcription regulation</keyword>
<dbReference type="GO" id="GO:0003677">
    <property type="term" value="F:DNA binding"/>
    <property type="evidence" value="ECO:0007669"/>
    <property type="project" value="UniProtKB-KW"/>
</dbReference>
<dbReference type="PROSITE" id="PS51118">
    <property type="entry name" value="HTH_HXLR"/>
    <property type="match status" value="1"/>
</dbReference>
<comment type="caution">
    <text evidence="5">The sequence shown here is derived from an EMBL/GenBank/DDBJ whole genome shotgun (WGS) entry which is preliminary data.</text>
</comment>